<dbReference type="EMBL" id="APAU02000027">
    <property type="protein sequence ID" value="EUB60785.1"/>
    <property type="molecule type" value="Genomic_DNA"/>
</dbReference>
<dbReference type="GeneID" id="36340126"/>
<dbReference type="Proteomes" id="UP000019149">
    <property type="component" value="Unassembled WGS sequence"/>
</dbReference>
<organism evidence="3 4">
    <name type="scientific">Echinococcus granulosus</name>
    <name type="common">Hydatid tapeworm</name>
    <dbReference type="NCBI Taxonomy" id="6210"/>
    <lineage>
        <taxon>Eukaryota</taxon>
        <taxon>Metazoa</taxon>
        <taxon>Spiralia</taxon>
        <taxon>Lophotrochozoa</taxon>
        <taxon>Platyhelminthes</taxon>
        <taxon>Cestoda</taxon>
        <taxon>Eucestoda</taxon>
        <taxon>Cyclophyllidea</taxon>
        <taxon>Taeniidae</taxon>
        <taxon>Echinococcus</taxon>
        <taxon>Echinococcus granulosus group</taxon>
    </lineage>
</organism>
<gene>
    <name evidence="3" type="ORF">EGR_04411</name>
</gene>
<evidence type="ECO:0000313" key="4">
    <source>
        <dbReference type="Proteomes" id="UP000019149"/>
    </source>
</evidence>
<keyword evidence="2" id="KW-0732">Signal</keyword>
<feature type="region of interest" description="Disordered" evidence="1">
    <location>
        <begin position="335"/>
        <end position="357"/>
    </location>
</feature>
<feature type="signal peptide" evidence="2">
    <location>
        <begin position="1"/>
        <end position="23"/>
    </location>
</feature>
<name>W6UGX1_ECHGR</name>
<keyword evidence="4" id="KW-1185">Reference proteome</keyword>
<protein>
    <submittedName>
        <fullName evidence="3">Uncharacterized protein</fullName>
    </submittedName>
</protein>
<evidence type="ECO:0000313" key="3">
    <source>
        <dbReference type="EMBL" id="EUB60785.1"/>
    </source>
</evidence>
<evidence type="ECO:0000256" key="1">
    <source>
        <dbReference type="SAM" id="MobiDB-lite"/>
    </source>
</evidence>
<dbReference type="OrthoDB" id="271111at2759"/>
<reference evidence="3 4" key="1">
    <citation type="journal article" date="2013" name="Nat. Genet.">
        <title>The genome of the hydatid tapeworm Echinococcus granulosus.</title>
        <authorList>
            <person name="Zheng H."/>
            <person name="Zhang W."/>
            <person name="Zhang L."/>
            <person name="Zhang Z."/>
            <person name="Li J."/>
            <person name="Lu G."/>
            <person name="Zhu Y."/>
            <person name="Wang Y."/>
            <person name="Huang Y."/>
            <person name="Liu J."/>
            <person name="Kang H."/>
            <person name="Chen J."/>
            <person name="Wang L."/>
            <person name="Chen A."/>
            <person name="Yu S."/>
            <person name="Gao Z."/>
            <person name="Jin L."/>
            <person name="Gu W."/>
            <person name="Wang Z."/>
            <person name="Zhao L."/>
            <person name="Shi B."/>
            <person name="Wen H."/>
            <person name="Lin R."/>
            <person name="Jones M.K."/>
            <person name="Brejova B."/>
            <person name="Vinar T."/>
            <person name="Zhao G."/>
            <person name="McManus D.P."/>
            <person name="Chen Z."/>
            <person name="Zhou Y."/>
            <person name="Wang S."/>
        </authorList>
    </citation>
    <scope>NUCLEOTIDE SEQUENCE [LARGE SCALE GENOMIC DNA]</scope>
</reference>
<dbReference type="RefSeq" id="XP_024351981.1">
    <property type="nucleotide sequence ID" value="XM_024493660.1"/>
</dbReference>
<dbReference type="KEGG" id="egl:EGR_04411"/>
<proteinExistence type="predicted"/>
<comment type="caution">
    <text evidence="3">The sequence shown here is derived from an EMBL/GenBank/DDBJ whole genome shotgun (WGS) entry which is preliminary data.</text>
</comment>
<sequence length="490" mass="52690">MDTTERLAVIRLAFHLLRLSVRAFSPDLVHGLAAAFASTSATVLRPAELNLNKEVVTTKDMGTMQMNGEYSTDTFSILMLEVMRSSEVHVERCNEGSDLPAVATSCCPPLEVAVKSLLNALPCCGEPGGVSKHPAQIFEMVLLALLRLSAESQYGRRVVDSWVFQALVLNVLYNLFPGVPALIRTNPADDTANAIAGDLSSALYTGLPYPLASHHPGRRQQQSPFPYLDGDFVVEEGLRLFPLVQSAGTDVLEAHSALLLCCFAQAGLFEANSQLHPNSLCMERLTSIPLLRDKFRAVDFLERVHQILMERHHAGARPVLSAPLISPFLECLSRQQRSPSTPLPPSVPTSAGSKSADIGPVSLMQKASVGAVTTSPSSRIKCFLLPLAQYTDGLLEAVIVASGVCASSSIANTITVQSLAGCSMAATSMLGKSAFLTHVPISHPPIPGVPSTTLILSSPYEWDWDVLASWARKLSSSAGLFSWKDQNSQM</sequence>
<feature type="chain" id="PRO_5004885071" evidence="2">
    <location>
        <begin position="24"/>
        <end position="490"/>
    </location>
</feature>
<dbReference type="STRING" id="6210.W6UGX1"/>
<evidence type="ECO:0000256" key="2">
    <source>
        <dbReference type="SAM" id="SignalP"/>
    </source>
</evidence>
<dbReference type="AlphaFoldDB" id="W6UGX1"/>
<dbReference type="CTD" id="36340126"/>
<accession>W6UGX1</accession>